<dbReference type="PANTHER" id="PTHR43292:SF3">
    <property type="entry name" value="ACYL-COA DEHYDROGENASE FADE29"/>
    <property type="match status" value="1"/>
</dbReference>
<evidence type="ECO:0000313" key="11">
    <source>
        <dbReference type="Proteomes" id="UP000322244"/>
    </source>
</evidence>
<dbReference type="GO" id="GO:0005886">
    <property type="term" value="C:plasma membrane"/>
    <property type="evidence" value="ECO:0007669"/>
    <property type="project" value="TreeGrafter"/>
</dbReference>
<evidence type="ECO:0000256" key="4">
    <source>
        <dbReference type="ARBA" id="ARBA00022827"/>
    </source>
</evidence>
<evidence type="ECO:0000256" key="5">
    <source>
        <dbReference type="ARBA" id="ARBA00023002"/>
    </source>
</evidence>
<dbReference type="InterPro" id="IPR009100">
    <property type="entry name" value="AcylCoA_DH/oxidase_NM_dom_sf"/>
</dbReference>
<comment type="caution">
    <text evidence="10">The sequence shown here is derived from an EMBL/GenBank/DDBJ whole genome shotgun (WGS) entry which is preliminary data.</text>
</comment>
<dbReference type="OrthoDB" id="3964153at2"/>
<keyword evidence="4 6" id="KW-0274">FAD</keyword>
<proteinExistence type="inferred from homology"/>
<dbReference type="InterPro" id="IPR006091">
    <property type="entry name" value="Acyl-CoA_Oxase/DH_mid-dom"/>
</dbReference>
<dbReference type="RefSeq" id="WP_149429703.1">
    <property type="nucleotide sequence ID" value="NZ_VLNY01000003.1"/>
</dbReference>
<keyword evidence="11" id="KW-1185">Reference proteome</keyword>
<dbReference type="PANTHER" id="PTHR43292">
    <property type="entry name" value="ACYL-COA DEHYDROGENASE"/>
    <property type="match status" value="1"/>
</dbReference>
<dbReference type="InterPro" id="IPR052161">
    <property type="entry name" value="Mycobact_Acyl-CoA_DH"/>
</dbReference>
<comment type="cofactor">
    <cofactor evidence="1 6">
        <name>FAD</name>
        <dbReference type="ChEBI" id="CHEBI:57692"/>
    </cofactor>
</comment>
<dbReference type="Pfam" id="PF02771">
    <property type="entry name" value="Acyl-CoA_dh_N"/>
    <property type="match status" value="1"/>
</dbReference>
<dbReference type="InterPro" id="IPR037069">
    <property type="entry name" value="AcylCoA_DH/ox_N_sf"/>
</dbReference>
<protein>
    <submittedName>
        <fullName evidence="10">Acyl-CoA dehydrogenase</fullName>
    </submittedName>
</protein>
<sequence>MNLDYSDADLAFRDELRTVFYDKIDAGIRERSALGETTRDDIVATQRILNEHGLAVPHWPAEWGGRGWTPTQSHIYSSEMQRAAVPQPLAFNVSMVGPIIAEFGNDEQKAKFLPATANLDIWWSQGFSEPEAGSDLAGLKTTAIRDGDHYVINGQKTWTTLGQHGDWMFLLARTDPKADRKQRGISFLVLDLTTPGIERRPIKLVDGGSEVNEFFFDNVVVPVENLIGEENQGWTYAKFLLGNERNSIAQVGTSQRLFADLVERAAQTELVDGTLLQDNEFRTRMHTVKLRLLALEATQLRVTGASERGKASPVSSLLKLAGTRLLQELSAIRLEAGASDSVLIGGSNGAGTALHTDLADNVAAEQYLNLRKLSIFGGSNEIQRGVIAKTILGL</sequence>
<accession>A0A5A7SB48</accession>
<dbReference type="GO" id="GO:0016627">
    <property type="term" value="F:oxidoreductase activity, acting on the CH-CH group of donors"/>
    <property type="evidence" value="ECO:0007669"/>
    <property type="project" value="InterPro"/>
</dbReference>
<reference evidence="10 11" key="1">
    <citation type="submission" date="2019-07" db="EMBL/GenBank/DDBJ databases">
        <title>Rhodococcus cavernicolus sp. nov., isolated from a cave.</title>
        <authorList>
            <person name="Lee S.D."/>
        </authorList>
    </citation>
    <scope>NUCLEOTIDE SEQUENCE [LARGE SCALE GENOMIC DNA]</scope>
    <source>
        <strain evidence="10 11">C1-24</strain>
    </source>
</reference>
<organism evidence="10 11">
    <name type="scientific">Antrihabitans cavernicola</name>
    <dbReference type="NCBI Taxonomy" id="2495913"/>
    <lineage>
        <taxon>Bacteria</taxon>
        <taxon>Bacillati</taxon>
        <taxon>Actinomycetota</taxon>
        <taxon>Actinomycetes</taxon>
        <taxon>Mycobacteriales</taxon>
        <taxon>Nocardiaceae</taxon>
        <taxon>Antrihabitans</taxon>
    </lineage>
</organism>
<dbReference type="Pfam" id="PF02770">
    <property type="entry name" value="Acyl-CoA_dh_M"/>
    <property type="match status" value="1"/>
</dbReference>
<dbReference type="AlphaFoldDB" id="A0A5A7SB48"/>
<keyword evidence="3 6" id="KW-0285">Flavoprotein</keyword>
<evidence type="ECO:0000259" key="7">
    <source>
        <dbReference type="Pfam" id="PF00441"/>
    </source>
</evidence>
<evidence type="ECO:0000256" key="1">
    <source>
        <dbReference type="ARBA" id="ARBA00001974"/>
    </source>
</evidence>
<dbReference type="FunFam" id="2.40.110.10:FF:000011">
    <property type="entry name" value="Acyl-CoA dehydrogenase FadE34"/>
    <property type="match status" value="1"/>
</dbReference>
<dbReference type="GO" id="GO:0050660">
    <property type="term" value="F:flavin adenine dinucleotide binding"/>
    <property type="evidence" value="ECO:0007669"/>
    <property type="project" value="InterPro"/>
</dbReference>
<evidence type="ECO:0000256" key="6">
    <source>
        <dbReference type="RuleBase" id="RU362125"/>
    </source>
</evidence>
<dbReference type="InterPro" id="IPR009075">
    <property type="entry name" value="AcylCo_DH/oxidase_C"/>
</dbReference>
<dbReference type="Gene3D" id="2.40.110.10">
    <property type="entry name" value="Butyryl-CoA Dehydrogenase, subunit A, domain 2"/>
    <property type="match status" value="1"/>
</dbReference>
<evidence type="ECO:0000259" key="9">
    <source>
        <dbReference type="Pfam" id="PF02771"/>
    </source>
</evidence>
<dbReference type="EMBL" id="VLNY01000003">
    <property type="protein sequence ID" value="KAA0023358.1"/>
    <property type="molecule type" value="Genomic_DNA"/>
</dbReference>
<name>A0A5A7SB48_9NOCA</name>
<feature type="domain" description="Acyl-CoA dehydrogenase/oxidase C-terminal" evidence="7">
    <location>
        <begin position="231"/>
        <end position="391"/>
    </location>
</feature>
<dbReference type="Gene3D" id="1.20.140.10">
    <property type="entry name" value="Butyryl-CoA Dehydrogenase, subunit A, domain 3"/>
    <property type="match status" value="1"/>
</dbReference>
<feature type="domain" description="Acyl-CoA oxidase/dehydrogenase middle" evidence="8">
    <location>
        <begin position="126"/>
        <end position="219"/>
    </location>
</feature>
<dbReference type="InterPro" id="IPR046373">
    <property type="entry name" value="Acyl-CoA_Oxase/DH_mid-dom_sf"/>
</dbReference>
<evidence type="ECO:0000256" key="2">
    <source>
        <dbReference type="ARBA" id="ARBA00009347"/>
    </source>
</evidence>
<comment type="similarity">
    <text evidence="2 6">Belongs to the acyl-CoA dehydrogenase family.</text>
</comment>
<feature type="domain" description="Acyl-CoA dehydrogenase/oxidase N-terminal" evidence="9">
    <location>
        <begin position="8"/>
        <end position="118"/>
    </location>
</feature>
<evidence type="ECO:0000259" key="8">
    <source>
        <dbReference type="Pfam" id="PF02770"/>
    </source>
</evidence>
<evidence type="ECO:0000313" key="10">
    <source>
        <dbReference type="EMBL" id="KAA0023358.1"/>
    </source>
</evidence>
<keyword evidence="5 6" id="KW-0560">Oxidoreductase</keyword>
<gene>
    <name evidence="10" type="ORF">FOY51_08075</name>
</gene>
<dbReference type="Gene3D" id="1.10.540.10">
    <property type="entry name" value="Acyl-CoA dehydrogenase/oxidase, N-terminal domain"/>
    <property type="match status" value="1"/>
</dbReference>
<dbReference type="Proteomes" id="UP000322244">
    <property type="component" value="Unassembled WGS sequence"/>
</dbReference>
<dbReference type="InterPro" id="IPR036250">
    <property type="entry name" value="AcylCo_DH-like_C"/>
</dbReference>
<evidence type="ECO:0000256" key="3">
    <source>
        <dbReference type="ARBA" id="ARBA00022630"/>
    </source>
</evidence>
<dbReference type="SUPFAM" id="SSF56645">
    <property type="entry name" value="Acyl-CoA dehydrogenase NM domain-like"/>
    <property type="match status" value="1"/>
</dbReference>
<dbReference type="Pfam" id="PF00441">
    <property type="entry name" value="Acyl-CoA_dh_1"/>
    <property type="match status" value="1"/>
</dbReference>
<dbReference type="SUPFAM" id="SSF47203">
    <property type="entry name" value="Acyl-CoA dehydrogenase C-terminal domain-like"/>
    <property type="match status" value="1"/>
</dbReference>
<dbReference type="InterPro" id="IPR013786">
    <property type="entry name" value="AcylCoA_DH/ox_N"/>
</dbReference>